<evidence type="ECO:0000256" key="1">
    <source>
        <dbReference type="SAM" id="Phobius"/>
    </source>
</evidence>
<keyword evidence="1" id="KW-1133">Transmembrane helix</keyword>
<protein>
    <submittedName>
        <fullName evidence="2">Uncharacterized protein</fullName>
    </submittedName>
</protein>
<feature type="transmembrane region" description="Helical" evidence="1">
    <location>
        <begin position="62"/>
        <end position="86"/>
    </location>
</feature>
<evidence type="ECO:0000313" key="2">
    <source>
        <dbReference type="EMBL" id="KIP62519.1"/>
    </source>
</evidence>
<accession>A0A0D0ITZ6</accession>
<proteinExistence type="predicted"/>
<comment type="caution">
    <text evidence="2">The sequence shown here is derived from an EMBL/GenBank/DDBJ whole genome shotgun (WGS) entry which is preliminary data.</text>
</comment>
<dbReference type="AlphaFoldDB" id="A0A0D0ITZ6"/>
<evidence type="ECO:0000313" key="3">
    <source>
        <dbReference type="Proteomes" id="UP000032046"/>
    </source>
</evidence>
<dbReference type="Proteomes" id="UP000032046">
    <property type="component" value="Unassembled WGS sequence"/>
</dbReference>
<organism evidence="2 3">
    <name type="scientific">Prevotella pectinovora</name>
    <dbReference type="NCBI Taxonomy" id="1602169"/>
    <lineage>
        <taxon>Bacteria</taxon>
        <taxon>Pseudomonadati</taxon>
        <taxon>Bacteroidota</taxon>
        <taxon>Bacteroidia</taxon>
        <taxon>Bacteroidales</taxon>
        <taxon>Prevotellaceae</taxon>
        <taxon>Prevotella</taxon>
    </lineage>
</organism>
<keyword evidence="3" id="KW-1185">Reference proteome</keyword>
<reference evidence="2 3" key="1">
    <citation type="submission" date="2015-01" db="EMBL/GenBank/DDBJ databases">
        <title>Comparative genomics of non-oral Prevotella species.</title>
        <authorList>
            <person name="Accetto T."/>
            <person name="Nograsek B."/>
            <person name="Avgustin G."/>
        </authorList>
    </citation>
    <scope>NUCLEOTIDE SEQUENCE [LARGE SCALE GENOMIC DNA]</scope>
    <source>
        <strain evidence="2 3">P5-119</strain>
    </source>
</reference>
<sequence>MKILGMCLTAILPNRGKHLAPVGQAPCPTWASMLPIFCIKAITVFLYELECSVEMTMQTIELFFHAFFTFRIIYILEHMLSLCLLLKAEDNLMKVMQRDITILSLMKKTMTVRLTRAVFGITTGMI</sequence>
<dbReference type="STRING" id="1602171.ST44_06855"/>
<keyword evidence="1" id="KW-0472">Membrane</keyword>
<keyword evidence="1" id="KW-0812">Transmembrane</keyword>
<name>A0A0D0ITZ6_9BACT</name>
<dbReference type="EMBL" id="JXQK01000053">
    <property type="protein sequence ID" value="KIP62519.1"/>
    <property type="molecule type" value="Genomic_DNA"/>
</dbReference>
<gene>
    <name evidence="2" type="ORF">ST44_06855</name>
</gene>